<proteinExistence type="predicted"/>
<accession>A0AAV6RCY9</accession>
<name>A0AAV6RCY9_SOLSE</name>
<evidence type="ECO:0000313" key="2">
    <source>
        <dbReference type="Proteomes" id="UP000693946"/>
    </source>
</evidence>
<evidence type="ECO:0000313" key="1">
    <source>
        <dbReference type="EMBL" id="KAG7502414.1"/>
    </source>
</evidence>
<organism evidence="1 2">
    <name type="scientific">Solea senegalensis</name>
    <name type="common">Senegalese sole</name>
    <dbReference type="NCBI Taxonomy" id="28829"/>
    <lineage>
        <taxon>Eukaryota</taxon>
        <taxon>Metazoa</taxon>
        <taxon>Chordata</taxon>
        <taxon>Craniata</taxon>
        <taxon>Vertebrata</taxon>
        <taxon>Euteleostomi</taxon>
        <taxon>Actinopterygii</taxon>
        <taxon>Neopterygii</taxon>
        <taxon>Teleostei</taxon>
        <taxon>Neoteleostei</taxon>
        <taxon>Acanthomorphata</taxon>
        <taxon>Carangaria</taxon>
        <taxon>Pleuronectiformes</taxon>
        <taxon>Pleuronectoidei</taxon>
        <taxon>Soleidae</taxon>
        <taxon>Solea</taxon>
    </lineage>
</organism>
<keyword evidence="2" id="KW-1185">Reference proteome</keyword>
<gene>
    <name evidence="1" type="ORF">JOB18_019382</name>
</gene>
<dbReference type="Proteomes" id="UP000693946">
    <property type="component" value="Linkage Group LG2"/>
</dbReference>
<reference evidence="1 2" key="1">
    <citation type="journal article" date="2021" name="Sci. Rep.">
        <title>Chromosome anchoring in Senegalese sole (Solea senegalensis) reveals sex-associated markers and genome rearrangements in flatfish.</title>
        <authorList>
            <person name="Guerrero-Cozar I."/>
            <person name="Gomez-Garrido J."/>
            <person name="Berbel C."/>
            <person name="Martinez-Blanch J.F."/>
            <person name="Alioto T."/>
            <person name="Claros M.G."/>
            <person name="Gagnaire P.A."/>
            <person name="Manchado M."/>
        </authorList>
    </citation>
    <scope>NUCLEOTIDE SEQUENCE [LARGE SCALE GENOMIC DNA]</scope>
    <source>
        <strain evidence="1">Sse05_10M</strain>
    </source>
</reference>
<sequence>METEASDSHDVERAQRFWAEQDLDLVFSSVSSYLDHLKRVLNKNTATDKELVQALKLLECLDLCPSVPAQDLCPSVPAQDLCPSVPAQDLCPSVPAQDQSVVQVVIGANELQPDSSTTVPPLLPLMVRVVQQRPLQTDSSSRCLHWSPPTHAARPACPVYPACLSPRLRSGVRTL</sequence>
<comment type="caution">
    <text evidence="1">The sequence shown here is derived from an EMBL/GenBank/DDBJ whole genome shotgun (WGS) entry which is preliminary data.</text>
</comment>
<protein>
    <submittedName>
        <fullName evidence="1">Uncharacterized protein</fullName>
    </submittedName>
</protein>
<dbReference type="AlphaFoldDB" id="A0AAV6RCY9"/>
<dbReference type="EMBL" id="JAGKHQ010000012">
    <property type="protein sequence ID" value="KAG7502414.1"/>
    <property type="molecule type" value="Genomic_DNA"/>
</dbReference>